<dbReference type="SUPFAM" id="SSF53649">
    <property type="entry name" value="Alkaline phosphatase-like"/>
    <property type="match status" value="1"/>
</dbReference>
<dbReference type="PROSITE" id="PS00523">
    <property type="entry name" value="SULFATASE_1"/>
    <property type="match status" value="1"/>
</dbReference>
<dbReference type="InterPro" id="IPR050738">
    <property type="entry name" value="Sulfatase"/>
</dbReference>
<dbReference type="Pfam" id="PF00884">
    <property type="entry name" value="Sulfatase"/>
    <property type="match status" value="1"/>
</dbReference>
<evidence type="ECO:0000256" key="2">
    <source>
        <dbReference type="ARBA" id="ARBA00022723"/>
    </source>
</evidence>
<dbReference type="RefSeq" id="WP_308986414.1">
    <property type="nucleotide sequence ID" value="NZ_JARXIC010000040.1"/>
</dbReference>
<evidence type="ECO:0000256" key="1">
    <source>
        <dbReference type="ARBA" id="ARBA00008779"/>
    </source>
</evidence>
<dbReference type="Gene3D" id="3.40.720.10">
    <property type="entry name" value="Alkaline Phosphatase, subunit A"/>
    <property type="match status" value="1"/>
</dbReference>
<evidence type="ECO:0000256" key="3">
    <source>
        <dbReference type="ARBA" id="ARBA00022801"/>
    </source>
</evidence>
<dbReference type="InterPro" id="IPR000917">
    <property type="entry name" value="Sulfatase_N"/>
</dbReference>
<dbReference type="PANTHER" id="PTHR42693:SF53">
    <property type="entry name" value="ENDO-4-O-SULFATASE"/>
    <property type="match status" value="1"/>
</dbReference>
<comment type="caution">
    <text evidence="6">The sequence shown here is derived from an EMBL/GenBank/DDBJ whole genome shotgun (WGS) entry which is preliminary data.</text>
</comment>
<sequence>MTRQPNILFINVDQLRYDSLGYTGHAMVKTPNLDALASGGMQFDSAYTPLPSCCPSRQSLITGMMPEQHTGLWNYGGGGSLPIPSIDSERPVWGRQLKGAGYNTAYLGKWHVHPDLDPTAFGYDSFEEPPNDNYETPHKALKHPISNNPWPEFPIGYYETLPVEECHTHVLAQKCVEKIDALSGEEAPWHIRLDFSEPHLPCVPAEPFASMYPPEMIPPWENFDESFEGKPYIQKQQVRNWCLEDWTWDEWSVYMSGYLGVISQVDDAVGRVLDALKSRVLKQDTLIIFTTDHGDAAGSHRQMDKHYVMYEEETHVPMVVSWDGVIQPGTTCRDFLSHFLDLPVTLLDLLGLPVPECYQGKSFLPQLIGQPAKDPRQFAFSSYNGQQFGLYCQRMIRDRQYKYVWNATDIDECYDLETDPYEMHNLAADNEDSELCQQYRKHVYDVFSELNDPLVTGLWNKRWLCAEGEHLATPSE</sequence>
<accession>A0ABU1AME8</accession>
<keyword evidence="7" id="KW-1185">Reference proteome</keyword>
<dbReference type="InterPro" id="IPR017850">
    <property type="entry name" value="Alkaline_phosphatase_core_sf"/>
</dbReference>
<evidence type="ECO:0000259" key="5">
    <source>
        <dbReference type="Pfam" id="PF00884"/>
    </source>
</evidence>
<gene>
    <name evidence="6" type="ORF">QEH59_16155</name>
</gene>
<reference evidence="6 7" key="1">
    <citation type="submission" date="2023-04" db="EMBL/GenBank/DDBJ databases">
        <title>A novel bacteria isolated from coastal sediment.</title>
        <authorList>
            <person name="Liu X.-J."/>
            <person name="Du Z.-J."/>
        </authorList>
    </citation>
    <scope>NUCLEOTIDE SEQUENCE [LARGE SCALE GENOMIC DNA]</scope>
    <source>
        <strain evidence="6 7">SDUM461004</strain>
    </source>
</reference>
<proteinExistence type="inferred from homology"/>
<keyword evidence="3" id="KW-0378">Hydrolase</keyword>
<feature type="domain" description="Sulfatase N-terminal" evidence="5">
    <location>
        <begin position="5"/>
        <end position="351"/>
    </location>
</feature>
<dbReference type="EMBL" id="JARXIC010000040">
    <property type="protein sequence ID" value="MDQ8195969.1"/>
    <property type="molecule type" value="Genomic_DNA"/>
</dbReference>
<comment type="similarity">
    <text evidence="1">Belongs to the sulfatase family.</text>
</comment>
<organism evidence="6 7">
    <name type="scientific">Thalassobacterium sedimentorum</name>
    <dbReference type="NCBI Taxonomy" id="3041258"/>
    <lineage>
        <taxon>Bacteria</taxon>
        <taxon>Pseudomonadati</taxon>
        <taxon>Verrucomicrobiota</taxon>
        <taxon>Opitutia</taxon>
        <taxon>Puniceicoccales</taxon>
        <taxon>Coraliomargaritaceae</taxon>
        <taxon>Thalassobacterium</taxon>
    </lineage>
</organism>
<keyword evidence="4" id="KW-0106">Calcium</keyword>
<evidence type="ECO:0000313" key="7">
    <source>
        <dbReference type="Proteomes" id="UP001243717"/>
    </source>
</evidence>
<dbReference type="InterPro" id="IPR024607">
    <property type="entry name" value="Sulfatase_CS"/>
</dbReference>
<dbReference type="PANTHER" id="PTHR42693">
    <property type="entry name" value="ARYLSULFATASE FAMILY MEMBER"/>
    <property type="match status" value="1"/>
</dbReference>
<protein>
    <submittedName>
        <fullName evidence="6">Sulfatase-like hydrolase/transferase</fullName>
    </submittedName>
</protein>
<dbReference type="Proteomes" id="UP001243717">
    <property type="component" value="Unassembled WGS sequence"/>
</dbReference>
<name>A0ABU1AME8_9BACT</name>
<dbReference type="CDD" id="cd16033">
    <property type="entry name" value="sulfatase_like"/>
    <property type="match status" value="1"/>
</dbReference>
<keyword evidence="2" id="KW-0479">Metal-binding</keyword>
<evidence type="ECO:0000256" key="4">
    <source>
        <dbReference type="ARBA" id="ARBA00022837"/>
    </source>
</evidence>
<evidence type="ECO:0000313" key="6">
    <source>
        <dbReference type="EMBL" id="MDQ8195969.1"/>
    </source>
</evidence>